<dbReference type="Proteomes" id="UP000244940">
    <property type="component" value="Unassembled WGS sequence"/>
</dbReference>
<dbReference type="PROSITE" id="PS50110">
    <property type="entry name" value="RESPONSE_REGULATORY"/>
    <property type="match status" value="1"/>
</dbReference>
<proteinExistence type="predicted"/>
<dbReference type="Pfam" id="PF00072">
    <property type="entry name" value="Response_reg"/>
    <property type="match status" value="1"/>
</dbReference>
<dbReference type="RefSeq" id="WP_109533384.1">
    <property type="nucleotide sequence ID" value="NZ_CAXPUO010000040.1"/>
</dbReference>
<dbReference type="EMBL" id="QEYD01000006">
    <property type="protein sequence ID" value="PWE28523.1"/>
    <property type="molecule type" value="Genomic_DNA"/>
</dbReference>
<dbReference type="GO" id="GO:0000160">
    <property type="term" value="P:phosphorelay signal transduction system"/>
    <property type="evidence" value="ECO:0007669"/>
    <property type="project" value="UniProtKB-KW"/>
</dbReference>
<evidence type="ECO:0000256" key="4">
    <source>
        <dbReference type="ARBA" id="ARBA00023125"/>
    </source>
</evidence>
<comment type="caution">
    <text evidence="8">The sequence shown here is derived from an EMBL/GenBank/DDBJ whole genome shotgun (WGS) entry which is preliminary data.</text>
</comment>
<evidence type="ECO:0000256" key="2">
    <source>
        <dbReference type="ARBA" id="ARBA00023012"/>
    </source>
</evidence>
<accession>A0A2U2C9J0</accession>
<dbReference type="GO" id="GO:0003677">
    <property type="term" value="F:DNA binding"/>
    <property type="evidence" value="ECO:0007669"/>
    <property type="project" value="UniProtKB-KW"/>
</dbReference>
<evidence type="ECO:0000259" key="7">
    <source>
        <dbReference type="PROSITE" id="PS50110"/>
    </source>
</evidence>
<name>A0A2U2C9J0_9RHOB</name>
<keyword evidence="4" id="KW-0238">DNA-binding</keyword>
<dbReference type="CDD" id="cd17574">
    <property type="entry name" value="REC_OmpR"/>
    <property type="match status" value="1"/>
</dbReference>
<feature type="modified residue" description="4-aspartylphosphate" evidence="6">
    <location>
        <position position="58"/>
    </location>
</feature>
<keyword evidence="1 6" id="KW-0597">Phosphoprotein</keyword>
<dbReference type="SUPFAM" id="SSF52172">
    <property type="entry name" value="CheY-like"/>
    <property type="match status" value="1"/>
</dbReference>
<dbReference type="PANTHER" id="PTHR44591">
    <property type="entry name" value="STRESS RESPONSE REGULATOR PROTEIN 1"/>
    <property type="match status" value="1"/>
</dbReference>
<keyword evidence="3" id="KW-0805">Transcription regulation</keyword>
<protein>
    <submittedName>
        <fullName evidence="8">Two-component system response regulator</fullName>
    </submittedName>
</protein>
<dbReference type="AlphaFoldDB" id="A0A2U2C9J0"/>
<evidence type="ECO:0000256" key="5">
    <source>
        <dbReference type="ARBA" id="ARBA00023163"/>
    </source>
</evidence>
<keyword evidence="2" id="KW-0902">Two-component regulatory system</keyword>
<evidence type="ECO:0000313" key="9">
    <source>
        <dbReference type="Proteomes" id="UP000244940"/>
    </source>
</evidence>
<evidence type="ECO:0000256" key="3">
    <source>
        <dbReference type="ARBA" id="ARBA00023015"/>
    </source>
</evidence>
<feature type="domain" description="Response regulatory" evidence="7">
    <location>
        <begin position="9"/>
        <end position="125"/>
    </location>
</feature>
<sequence length="144" mass="15743">MSKAAEPKRILVVEDEDNIAVALDYLMTREGYSQQRIATGAGAVALIRETRPDLVLLDVMLPEVSGYEICQDVRMDPSLNEVKILMMTARGSAMERRKGLAMGADGFISKPFELKALRAEVRRILAGEAPGDLDDGARGEARHA</sequence>
<keyword evidence="5" id="KW-0804">Transcription</keyword>
<dbReference type="InterPro" id="IPR011006">
    <property type="entry name" value="CheY-like_superfamily"/>
</dbReference>
<dbReference type="PANTHER" id="PTHR44591:SF3">
    <property type="entry name" value="RESPONSE REGULATORY DOMAIN-CONTAINING PROTEIN"/>
    <property type="match status" value="1"/>
</dbReference>
<keyword evidence="9" id="KW-1185">Reference proteome</keyword>
<dbReference type="OrthoDB" id="9801602at2"/>
<evidence type="ECO:0000256" key="6">
    <source>
        <dbReference type="PROSITE-ProRule" id="PRU00169"/>
    </source>
</evidence>
<dbReference type="SMART" id="SM00448">
    <property type="entry name" value="REC"/>
    <property type="match status" value="1"/>
</dbReference>
<dbReference type="Gene3D" id="3.40.50.2300">
    <property type="match status" value="1"/>
</dbReference>
<reference evidence="8 9" key="1">
    <citation type="submission" date="2018-05" db="EMBL/GenBank/DDBJ databases">
        <title>Pararhodobacter marina sp. nov., isolated from deep-sea water of the Indian Ocean.</title>
        <authorList>
            <person name="Lai Q.Sr."/>
            <person name="Liu X."/>
            <person name="Shao Z."/>
        </authorList>
    </citation>
    <scope>NUCLEOTIDE SEQUENCE [LARGE SCALE GENOMIC DNA]</scope>
    <source>
        <strain evidence="8 9">CIC4N-9</strain>
    </source>
</reference>
<dbReference type="FunFam" id="3.40.50.2300:FF:000001">
    <property type="entry name" value="DNA-binding response regulator PhoB"/>
    <property type="match status" value="1"/>
</dbReference>
<dbReference type="InterPro" id="IPR001789">
    <property type="entry name" value="Sig_transdc_resp-reg_receiver"/>
</dbReference>
<dbReference type="GeneID" id="94365429"/>
<evidence type="ECO:0000313" key="8">
    <source>
        <dbReference type="EMBL" id="PWE28523.1"/>
    </source>
</evidence>
<dbReference type="InterPro" id="IPR050595">
    <property type="entry name" value="Bact_response_regulator"/>
</dbReference>
<evidence type="ECO:0000256" key="1">
    <source>
        <dbReference type="ARBA" id="ARBA00022553"/>
    </source>
</evidence>
<organism evidence="8 9">
    <name type="scientific">Pararhodobacter marinus</name>
    <dbReference type="NCBI Taxonomy" id="2184063"/>
    <lineage>
        <taxon>Bacteria</taxon>
        <taxon>Pseudomonadati</taxon>
        <taxon>Pseudomonadota</taxon>
        <taxon>Alphaproteobacteria</taxon>
        <taxon>Rhodobacterales</taxon>
        <taxon>Paracoccaceae</taxon>
        <taxon>Pararhodobacter</taxon>
    </lineage>
</organism>
<gene>
    <name evidence="8" type="ORF">C4N9_11055</name>
</gene>